<keyword evidence="2" id="KW-1185">Reference proteome</keyword>
<sequence>MSDKLSELLAGLSPSDVSIDSLGRIVITDPELAKQFRELSDGSAMLVPNQSCNHGCGG</sequence>
<comment type="caution">
    <text evidence="1">The sequence shown here is derived from an EMBL/GenBank/DDBJ whole genome shotgun (WGS) entry which is preliminary data.</text>
</comment>
<evidence type="ECO:0000313" key="2">
    <source>
        <dbReference type="Proteomes" id="UP000483802"/>
    </source>
</evidence>
<dbReference type="EMBL" id="WPNZ01000022">
    <property type="protein sequence ID" value="MVO89243.1"/>
    <property type="molecule type" value="Genomic_DNA"/>
</dbReference>
<gene>
    <name evidence="1" type="ORF">GPA10_31935</name>
</gene>
<dbReference type="RefSeq" id="WP_157168511.1">
    <property type="nucleotide sequence ID" value="NZ_WPNZ01000022.1"/>
</dbReference>
<dbReference type="AlphaFoldDB" id="A0A6L6X5W1"/>
<evidence type="ECO:0000313" key="1">
    <source>
        <dbReference type="EMBL" id="MVO89243.1"/>
    </source>
</evidence>
<dbReference type="Proteomes" id="UP000483802">
    <property type="component" value="Unassembled WGS sequence"/>
</dbReference>
<organism evidence="1 2">
    <name type="scientific">Streptomyces typhae</name>
    <dbReference type="NCBI Taxonomy" id="2681492"/>
    <lineage>
        <taxon>Bacteria</taxon>
        <taxon>Bacillati</taxon>
        <taxon>Actinomycetota</taxon>
        <taxon>Actinomycetes</taxon>
        <taxon>Kitasatosporales</taxon>
        <taxon>Streptomycetaceae</taxon>
        <taxon>Streptomyces</taxon>
    </lineage>
</organism>
<proteinExistence type="predicted"/>
<reference evidence="1 2" key="1">
    <citation type="submission" date="2019-11" db="EMBL/GenBank/DDBJ databases">
        <title>Streptomyces typhae sp. nov., a novel endophytic actinomycete isolated from the root of cattail pollen (Typha angustifolia L.).</title>
        <authorList>
            <person name="Peng C."/>
        </authorList>
    </citation>
    <scope>NUCLEOTIDE SEQUENCE [LARGE SCALE GENOMIC DNA]</scope>
    <source>
        <strain evidence="2">p1417</strain>
    </source>
</reference>
<accession>A0A6L6X5W1</accession>
<name>A0A6L6X5W1_9ACTN</name>
<protein>
    <submittedName>
        <fullName evidence="1">Uncharacterized protein</fullName>
    </submittedName>
</protein>